<name>A0ABV7L383_9PROT</name>
<dbReference type="Gene3D" id="3.30.1540.10">
    <property type="entry name" value="formyl-coa transferase, domain 3"/>
    <property type="match status" value="1"/>
</dbReference>
<proteinExistence type="predicted"/>
<accession>A0ABV7L383</accession>
<keyword evidence="1 2" id="KW-0808">Transferase</keyword>
<dbReference type="InterPro" id="IPR044855">
    <property type="entry name" value="CoA-Trfase_III_dom3_sf"/>
</dbReference>
<evidence type="ECO:0000256" key="1">
    <source>
        <dbReference type="ARBA" id="ARBA00022679"/>
    </source>
</evidence>
<sequence>MESETAAPTGPLKGLKVIDLSRVLGGPFCTQTLGDLGATVIKVEPPQGDETREWGPPFEEDYAAYFAGINRNKRSLALDLSKPEGREVLFRLLEGADVLVENFKPGSMEKWGLGYAEVLEKRFPRLIHAQITGFGGNGPFGGFPGYDAMVQAWSGLISINGSPESGPIRLGSPLVDIGTGLYVAVGILAAVHERTQSGRGQSLEVALYDTGVTLLHPHNANWHMAQVTPKLTGNRHANLVPYQLVPSKGRPVMIGAGNDRQFRTLCRVLGREELADDPRFRTNRDRHANRDTLDPILEELVAPWDGEELAMTLMQNGVPAGAALAVPDVLTHPHTLAREMVVKLDGYQGTGMPIKLSRTPGNVRRAPPRFGAHSAEVLAEFGYDDAEIETMIAHGIVPKEKR</sequence>
<dbReference type="SUPFAM" id="SSF89796">
    <property type="entry name" value="CoA-transferase family III (CaiB/BaiF)"/>
    <property type="match status" value="1"/>
</dbReference>
<protein>
    <submittedName>
        <fullName evidence="2">CaiB/BaiF CoA transferase family protein</fullName>
    </submittedName>
</protein>
<organism evidence="2 3">
    <name type="scientific">Marinibaculum pumilum</name>
    <dbReference type="NCBI Taxonomy" id="1766165"/>
    <lineage>
        <taxon>Bacteria</taxon>
        <taxon>Pseudomonadati</taxon>
        <taxon>Pseudomonadota</taxon>
        <taxon>Alphaproteobacteria</taxon>
        <taxon>Rhodospirillales</taxon>
        <taxon>Rhodospirillaceae</taxon>
        <taxon>Marinibaculum</taxon>
    </lineage>
</organism>
<dbReference type="PANTHER" id="PTHR48207:SF3">
    <property type="entry name" value="SUCCINATE--HYDROXYMETHYLGLUTARATE COA-TRANSFERASE"/>
    <property type="match status" value="1"/>
</dbReference>
<gene>
    <name evidence="2" type="ORF">ACFOGJ_17070</name>
</gene>
<dbReference type="Proteomes" id="UP001595528">
    <property type="component" value="Unassembled WGS sequence"/>
</dbReference>
<evidence type="ECO:0000313" key="3">
    <source>
        <dbReference type="Proteomes" id="UP001595528"/>
    </source>
</evidence>
<evidence type="ECO:0000313" key="2">
    <source>
        <dbReference type="EMBL" id="MFC3228959.1"/>
    </source>
</evidence>
<dbReference type="EMBL" id="JBHRTR010000029">
    <property type="protein sequence ID" value="MFC3228959.1"/>
    <property type="molecule type" value="Genomic_DNA"/>
</dbReference>
<comment type="caution">
    <text evidence="2">The sequence shown here is derived from an EMBL/GenBank/DDBJ whole genome shotgun (WGS) entry which is preliminary data.</text>
</comment>
<dbReference type="InterPro" id="IPR023606">
    <property type="entry name" value="CoA-Trfase_III_dom_1_sf"/>
</dbReference>
<dbReference type="Gene3D" id="3.40.50.10540">
    <property type="entry name" value="Crotonobetainyl-coa:carnitine coa-transferase, domain 1"/>
    <property type="match status" value="1"/>
</dbReference>
<dbReference type="RefSeq" id="WP_379902632.1">
    <property type="nucleotide sequence ID" value="NZ_JBHRTR010000029.1"/>
</dbReference>
<dbReference type="Pfam" id="PF02515">
    <property type="entry name" value="CoA_transf_3"/>
    <property type="match status" value="1"/>
</dbReference>
<dbReference type="GO" id="GO:0016740">
    <property type="term" value="F:transferase activity"/>
    <property type="evidence" value="ECO:0007669"/>
    <property type="project" value="UniProtKB-KW"/>
</dbReference>
<dbReference type="InterPro" id="IPR003673">
    <property type="entry name" value="CoA-Trfase_fam_III"/>
</dbReference>
<dbReference type="InterPro" id="IPR050483">
    <property type="entry name" value="CoA-transferase_III_domain"/>
</dbReference>
<dbReference type="PANTHER" id="PTHR48207">
    <property type="entry name" value="SUCCINATE--HYDROXYMETHYLGLUTARATE COA-TRANSFERASE"/>
    <property type="match status" value="1"/>
</dbReference>
<reference evidence="3" key="1">
    <citation type="journal article" date="2019" name="Int. J. Syst. Evol. Microbiol.">
        <title>The Global Catalogue of Microorganisms (GCM) 10K type strain sequencing project: providing services to taxonomists for standard genome sequencing and annotation.</title>
        <authorList>
            <consortium name="The Broad Institute Genomics Platform"/>
            <consortium name="The Broad Institute Genome Sequencing Center for Infectious Disease"/>
            <person name="Wu L."/>
            <person name="Ma J."/>
        </authorList>
    </citation>
    <scope>NUCLEOTIDE SEQUENCE [LARGE SCALE GENOMIC DNA]</scope>
    <source>
        <strain evidence="3">KCTC 42964</strain>
    </source>
</reference>
<keyword evidence="3" id="KW-1185">Reference proteome</keyword>